<organism evidence="6">
    <name type="scientific">candidate division WOR-3 bacterium</name>
    <dbReference type="NCBI Taxonomy" id="2052148"/>
    <lineage>
        <taxon>Bacteria</taxon>
        <taxon>Bacteria division WOR-3</taxon>
    </lineage>
</organism>
<dbReference type="Proteomes" id="UP000885847">
    <property type="component" value="Unassembled WGS sequence"/>
</dbReference>
<name>A0A7C0ZI00_UNCW3</name>
<evidence type="ECO:0000259" key="5">
    <source>
        <dbReference type="PROSITE" id="PS51379"/>
    </source>
</evidence>
<dbReference type="InterPro" id="IPR036188">
    <property type="entry name" value="FAD/NAD-bd_sf"/>
</dbReference>
<accession>A0A7C0ZI00</accession>
<dbReference type="SUPFAM" id="SSF54862">
    <property type="entry name" value="4Fe-4S ferredoxins"/>
    <property type="match status" value="1"/>
</dbReference>
<dbReference type="InterPro" id="IPR017896">
    <property type="entry name" value="4Fe4S_Fe-S-bd"/>
</dbReference>
<feature type="domain" description="4Fe-4S ferredoxin-type" evidence="5">
    <location>
        <begin position="566"/>
        <end position="595"/>
    </location>
</feature>
<sequence length="608" mass="66192">MNREIAEKLGVELDEKGCIKTGLIPVETSIPHVYAVGESIGHFTNIDSLNDASAVASLVFSEFGKASVKAQAPKEEVRIDQYAEPRTGVYVCRCALGEIDGEMLREKIEGLPHVSKVEFMDYLCLNSAIEKVEQDVRRGDVNRIVLGACSPWHRGLFMQNALRLRGIPQSIIDIAEIREMGVSPHKEYVLEEVMEKVFDLIKLSAKKLYGADVYSEPVVDINQTIAIVGSDLSSLIAGYYAGKRGINTYMLLPAKPTISDELSWIYDELSTFNSVKLIESVKIKSITGYVGNYLIDYEIDGERNSIIGGALIVAGVPVEVIPDGLDIENISILDNEEKKGKVAIVCTGIVGDTSFSRVSCPPAIKRAIELAESGVDVTIFYSDAPGMGRFEKLKEKAEAMGVKFQMYMAGSLDTEMGEKPVLIYNNRSGSRVKEEFDTVVVSPGLKNDSLYAESIANMLGLPMDSSGFFKTREDPVEEINSKLAPNELATNGIFPSGIAKKPLDTEGLVIDGLSSLFDAVSVVTKKQLVPQSGWVISWTDERKCAGCGFCVDACGYDVRYIDPETKVAKVRPVLCQGCGACEVACPSGAAKLRGLNAKTLIHMMDSIV</sequence>
<keyword evidence="1" id="KW-0004">4Fe-4S</keyword>
<protein>
    <submittedName>
        <fullName evidence="6">4Fe-4S dicluster domain-containing protein</fullName>
    </submittedName>
</protein>
<keyword evidence="2" id="KW-0479">Metal-binding</keyword>
<dbReference type="EMBL" id="DQWE01000185">
    <property type="protein sequence ID" value="HDI82925.1"/>
    <property type="molecule type" value="Genomic_DNA"/>
</dbReference>
<dbReference type="Gene3D" id="3.30.70.20">
    <property type="match status" value="1"/>
</dbReference>
<dbReference type="PROSITE" id="PS51379">
    <property type="entry name" value="4FE4S_FER_2"/>
    <property type="match status" value="2"/>
</dbReference>
<dbReference type="Pfam" id="PF12838">
    <property type="entry name" value="Fer4_7"/>
    <property type="match status" value="1"/>
</dbReference>
<reference evidence="6" key="1">
    <citation type="journal article" date="2020" name="mSystems">
        <title>Genome- and Community-Level Interaction Insights into Carbon Utilization and Element Cycling Functions of Hydrothermarchaeota in Hydrothermal Sediment.</title>
        <authorList>
            <person name="Zhou Z."/>
            <person name="Liu Y."/>
            <person name="Xu W."/>
            <person name="Pan J."/>
            <person name="Luo Z.H."/>
            <person name="Li M."/>
        </authorList>
    </citation>
    <scope>NUCLEOTIDE SEQUENCE [LARGE SCALE GENOMIC DNA]</scope>
    <source>
        <strain evidence="6">HyVt-102</strain>
    </source>
</reference>
<dbReference type="PANTHER" id="PTHR43687">
    <property type="entry name" value="ADENYLYLSULFATE REDUCTASE, BETA SUBUNIT"/>
    <property type="match status" value="1"/>
</dbReference>
<dbReference type="GO" id="GO:0046872">
    <property type="term" value="F:metal ion binding"/>
    <property type="evidence" value="ECO:0007669"/>
    <property type="project" value="UniProtKB-KW"/>
</dbReference>
<feature type="domain" description="4Fe-4S ferredoxin-type" evidence="5">
    <location>
        <begin position="534"/>
        <end position="564"/>
    </location>
</feature>
<dbReference type="SUPFAM" id="SSF51905">
    <property type="entry name" value="FAD/NAD(P)-binding domain"/>
    <property type="match status" value="2"/>
</dbReference>
<comment type="caution">
    <text evidence="6">The sequence shown here is derived from an EMBL/GenBank/DDBJ whole genome shotgun (WGS) entry which is preliminary data.</text>
</comment>
<evidence type="ECO:0000256" key="4">
    <source>
        <dbReference type="ARBA" id="ARBA00023014"/>
    </source>
</evidence>
<dbReference type="GO" id="GO:0051539">
    <property type="term" value="F:4 iron, 4 sulfur cluster binding"/>
    <property type="evidence" value="ECO:0007669"/>
    <property type="project" value="UniProtKB-KW"/>
</dbReference>
<dbReference type="InterPro" id="IPR050572">
    <property type="entry name" value="Fe-S_Ferredoxin"/>
</dbReference>
<proteinExistence type="predicted"/>
<evidence type="ECO:0000256" key="1">
    <source>
        <dbReference type="ARBA" id="ARBA00022485"/>
    </source>
</evidence>
<dbReference type="AlphaFoldDB" id="A0A7C0ZI00"/>
<evidence type="ECO:0000313" key="6">
    <source>
        <dbReference type="EMBL" id="HDI82925.1"/>
    </source>
</evidence>
<dbReference type="InterPro" id="IPR017900">
    <property type="entry name" value="4Fe4S_Fe_S_CS"/>
</dbReference>
<evidence type="ECO:0000256" key="3">
    <source>
        <dbReference type="ARBA" id="ARBA00023004"/>
    </source>
</evidence>
<evidence type="ECO:0000256" key="2">
    <source>
        <dbReference type="ARBA" id="ARBA00022723"/>
    </source>
</evidence>
<keyword evidence="3" id="KW-0408">Iron</keyword>
<keyword evidence="4" id="KW-0411">Iron-sulfur</keyword>
<dbReference type="PROSITE" id="PS00198">
    <property type="entry name" value="4FE4S_FER_1"/>
    <property type="match status" value="2"/>
</dbReference>
<gene>
    <name evidence="6" type="ORF">ENF18_03935</name>
</gene>
<dbReference type="PANTHER" id="PTHR43687:SF1">
    <property type="entry name" value="FERREDOXIN III"/>
    <property type="match status" value="1"/>
</dbReference>